<reference evidence="1" key="1">
    <citation type="submission" date="2021-10" db="EMBL/GenBank/DDBJ databases">
        <authorList>
            <person name="Mesa V."/>
        </authorList>
    </citation>
    <scope>NUCLEOTIDE SEQUENCE</scope>
    <source>
        <strain evidence="1">CC3_PB</strain>
    </source>
</reference>
<dbReference type="AlphaFoldDB" id="A0AA86JLL8"/>
<evidence type="ECO:0000313" key="1">
    <source>
        <dbReference type="EMBL" id="CAG9703667.1"/>
    </source>
</evidence>
<dbReference type="EMBL" id="CAKJVE010000004">
    <property type="protein sequence ID" value="CAG9703667.1"/>
    <property type="molecule type" value="Genomic_DNA"/>
</dbReference>
<proteinExistence type="predicted"/>
<dbReference type="RefSeq" id="WP_317076435.1">
    <property type="nucleotide sequence ID" value="NZ_CAKJVE010000004.1"/>
</dbReference>
<evidence type="ECO:0008006" key="3">
    <source>
        <dbReference type="Google" id="ProtNLM"/>
    </source>
</evidence>
<name>A0AA86JLL8_9CLOT</name>
<organism evidence="1 2">
    <name type="scientific">Clostridium neonatale</name>
    <dbReference type="NCBI Taxonomy" id="137838"/>
    <lineage>
        <taxon>Bacteria</taxon>
        <taxon>Bacillati</taxon>
        <taxon>Bacillota</taxon>
        <taxon>Clostridia</taxon>
        <taxon>Eubacteriales</taxon>
        <taxon>Clostridiaceae</taxon>
        <taxon>Clostridium</taxon>
    </lineage>
</organism>
<sequence>MTKYERLLTIADDLGYVVREFDLLTRKGHCKNNRIAINKNILTNAEKACILLEEINHGEYTVGDITDQSKVENIKQELFARAKTIESLCSLDKIVDAVNINNATNKHEIIEILEVTEELFNDAIKYYSRKCPKYIKDSVVLYFDGSELFIYKEYQGGISY</sequence>
<dbReference type="Proteomes" id="UP000789738">
    <property type="component" value="Unassembled WGS sequence"/>
</dbReference>
<accession>A0AA86JLL8</accession>
<protein>
    <recommendedName>
        <fullName evidence="3">Phage protein</fullName>
    </recommendedName>
</protein>
<evidence type="ECO:0000313" key="2">
    <source>
        <dbReference type="Proteomes" id="UP000789738"/>
    </source>
</evidence>
<comment type="caution">
    <text evidence="1">The sequence shown here is derived from an EMBL/GenBank/DDBJ whole genome shotgun (WGS) entry which is preliminary data.</text>
</comment>
<gene>
    <name evidence="1" type="ORF">CNEO_40768</name>
</gene>